<evidence type="ECO:0000313" key="4">
    <source>
        <dbReference type="Proteomes" id="UP001497416"/>
    </source>
</evidence>
<proteinExistence type="predicted"/>
<gene>
    <name evidence="3" type="ORF">T190607A01A_11150</name>
</gene>
<dbReference type="PANTHER" id="PTHR45632">
    <property type="entry name" value="LD33804P"/>
    <property type="match status" value="1"/>
</dbReference>
<reference evidence="3 4" key="1">
    <citation type="submission" date="2024-05" db="EMBL/GenBank/DDBJ databases">
        <authorList>
            <person name="Duchaud E."/>
        </authorList>
    </citation>
    <scope>NUCLEOTIDE SEQUENCE [LARGE SCALE GENOMIC DNA]</scope>
    <source>
        <strain evidence="3">Ena-SAMPLE-TAB-13-05-2024-13:56:06:370-140302</strain>
    </source>
</reference>
<evidence type="ECO:0000256" key="1">
    <source>
        <dbReference type="ARBA" id="ARBA00022441"/>
    </source>
</evidence>
<accession>A0ABM9NVX7</accession>
<dbReference type="InterPro" id="IPR056734">
    <property type="entry name" value="NANM"/>
</dbReference>
<evidence type="ECO:0000313" key="3">
    <source>
        <dbReference type="EMBL" id="CAL2081157.1"/>
    </source>
</evidence>
<comment type="caution">
    <text evidence="3">The sequence shown here is derived from an EMBL/GenBank/DDBJ whole genome shotgun (WGS) entry which is preliminary data.</text>
</comment>
<dbReference type="Gene3D" id="2.120.10.80">
    <property type="entry name" value="Kelch-type beta propeller"/>
    <property type="match status" value="1"/>
</dbReference>
<dbReference type="EMBL" id="CAXIXY010000003">
    <property type="protein sequence ID" value="CAL2081157.1"/>
    <property type="molecule type" value="Genomic_DNA"/>
</dbReference>
<dbReference type="Proteomes" id="UP001497416">
    <property type="component" value="Unassembled WGS sequence"/>
</dbReference>
<dbReference type="PANTHER" id="PTHR45632:SF3">
    <property type="entry name" value="KELCH-LIKE PROTEIN 32"/>
    <property type="match status" value="1"/>
</dbReference>
<sequence>MKNKLLLFSLIICSQIVFGQYTITILNSKNKEPIQNVHIKKKKKVYVSDEDGKVVFEKIKDKDRIFLSHVKYYDRDIKFGEIVNQSIFLTEKEVELSEILITKKKKKVLNFQSLPELEKGLHGFASVFYKDKIYVFGGDKSSLSDGMRMAFQEMSEMQERNVTFNEIIFRANRRTSYNGYSNQVHIYDIKNRSWTSLEKPVLKRAYHKAVLIDDKVYLLGGKRLATNRTREYLSDDIEVFNLKKNKLEKSIDNKQNGVNQGVAKIDNSIILVGGSVKKLKKNKLKFSNNVSLYNTKEDKWYVIGKLPDPKETECIKVNDKLYMIGGKGNEKMNRITSFNLKNGKWQIEKVLPRTMTMPAIDKKGDIIYIFDKNHFYAFNTSNKGLKEYKIDLPYESSKMFLVDNKFYLLGGYVKEQFQLKPSKKMYTIDLKELNTTLYDEY</sequence>
<dbReference type="SUPFAM" id="SSF117281">
    <property type="entry name" value="Kelch motif"/>
    <property type="match status" value="1"/>
</dbReference>
<name>A0ABM9NVX7_9FLAO</name>
<keyword evidence="1" id="KW-0880">Kelch repeat</keyword>
<dbReference type="RefSeq" id="WP_348710977.1">
    <property type="nucleotide sequence ID" value="NZ_CAXIXY010000003.1"/>
</dbReference>
<keyword evidence="4" id="KW-1185">Reference proteome</keyword>
<evidence type="ECO:0008006" key="5">
    <source>
        <dbReference type="Google" id="ProtNLM"/>
    </source>
</evidence>
<keyword evidence="2" id="KW-0677">Repeat</keyword>
<evidence type="ECO:0000256" key="2">
    <source>
        <dbReference type="ARBA" id="ARBA00022737"/>
    </source>
</evidence>
<dbReference type="InterPro" id="IPR015915">
    <property type="entry name" value="Kelch-typ_b-propeller"/>
</dbReference>
<protein>
    <recommendedName>
        <fullName evidence="5">Kelch motif protein</fullName>
    </recommendedName>
</protein>
<dbReference type="Pfam" id="PF24996">
    <property type="entry name" value="NANM"/>
    <property type="match status" value="1"/>
</dbReference>
<organism evidence="3 4">
    <name type="scientific">Tenacibaculum platacis</name>
    <dbReference type="NCBI Taxonomy" id="3137852"/>
    <lineage>
        <taxon>Bacteria</taxon>
        <taxon>Pseudomonadati</taxon>
        <taxon>Bacteroidota</taxon>
        <taxon>Flavobacteriia</taxon>
        <taxon>Flavobacteriales</taxon>
        <taxon>Flavobacteriaceae</taxon>
        <taxon>Tenacibaculum</taxon>
    </lineage>
</organism>